<dbReference type="PANTHER" id="PTHR21661:SF35">
    <property type="entry name" value="EPOXIDE HYDROLASE"/>
    <property type="match status" value="1"/>
</dbReference>
<comment type="similarity">
    <text evidence="1">Belongs to the peptidase S33 family.</text>
</comment>
<reference evidence="5 6" key="1">
    <citation type="submission" date="2021-02" db="EMBL/GenBank/DDBJ databases">
        <title>Genome assembly of Pseudopithomyces chartarum.</title>
        <authorList>
            <person name="Jauregui R."/>
            <person name="Singh J."/>
            <person name="Voisey C."/>
        </authorList>
    </citation>
    <scope>NUCLEOTIDE SEQUENCE [LARGE SCALE GENOMIC DNA]</scope>
    <source>
        <strain evidence="5 6">AGR01</strain>
    </source>
</reference>
<accession>A0AAN6RJA1</accession>
<evidence type="ECO:0000256" key="1">
    <source>
        <dbReference type="ARBA" id="ARBA00010088"/>
    </source>
</evidence>
<proteinExistence type="inferred from homology"/>
<protein>
    <recommendedName>
        <fullName evidence="4">Epoxide hydrolase N-terminal domain-containing protein</fullName>
    </recommendedName>
</protein>
<feature type="domain" description="Epoxide hydrolase N-terminal" evidence="4">
    <location>
        <begin position="6"/>
        <end position="118"/>
    </location>
</feature>
<organism evidence="5 6">
    <name type="scientific">Pseudopithomyces chartarum</name>
    <dbReference type="NCBI Taxonomy" id="1892770"/>
    <lineage>
        <taxon>Eukaryota</taxon>
        <taxon>Fungi</taxon>
        <taxon>Dikarya</taxon>
        <taxon>Ascomycota</taxon>
        <taxon>Pezizomycotina</taxon>
        <taxon>Dothideomycetes</taxon>
        <taxon>Pleosporomycetidae</taxon>
        <taxon>Pleosporales</taxon>
        <taxon>Massarineae</taxon>
        <taxon>Didymosphaeriaceae</taxon>
        <taxon>Pseudopithomyces</taxon>
    </lineage>
</organism>
<evidence type="ECO:0000313" key="6">
    <source>
        <dbReference type="Proteomes" id="UP001280581"/>
    </source>
</evidence>
<evidence type="ECO:0000256" key="3">
    <source>
        <dbReference type="ARBA" id="ARBA00022801"/>
    </source>
</evidence>
<dbReference type="Pfam" id="PF06441">
    <property type="entry name" value="EHN"/>
    <property type="match status" value="1"/>
</dbReference>
<dbReference type="PANTHER" id="PTHR21661">
    <property type="entry name" value="EPOXIDE HYDROLASE 1-RELATED"/>
    <property type="match status" value="1"/>
</dbReference>
<dbReference type="InterPro" id="IPR010497">
    <property type="entry name" value="Epoxide_hydro_N"/>
</dbReference>
<dbReference type="InterPro" id="IPR016292">
    <property type="entry name" value="Epoxide_hydrolase"/>
</dbReference>
<dbReference type="Gene3D" id="3.40.50.1820">
    <property type="entry name" value="alpha/beta hydrolase"/>
    <property type="match status" value="1"/>
</dbReference>
<gene>
    <name evidence="5" type="ORF">GRF29_19g3063304</name>
</gene>
<sequence length="362" mass="40661">MTSFDPKPFKVNISSDELELLRKKLELARFPADDSESTWGEDNGITVKFMKEMVEHWLNKYDWDAQQRKINELPQFKVNIELEDWGSFDVHYVHKRSGKDNAIPLLFLHGWPGNFTEVTRILEPLLSSGFDVVAASIPGYGFTSYAKKEGFKNWHSAELMHRLMTGLGYPEYTLSAGDWGAMIATSMARLHPKSVLALHLTNVITAPPPEDPTPTTPFQQSCLSRRTWFFTSQSAYGTIQRTKPRTLGLALHDSPLGLLAWMADKLLLWSDDYPWSKDELITWTLLHYFPGPTTAFQMYRENLPVFEAGERPQGTEKFIRVPTAVMEGVGGWRTLPGVREAGGGGGGYCGVGEGERGVGWGV</sequence>
<dbReference type="Proteomes" id="UP001280581">
    <property type="component" value="Unassembled WGS sequence"/>
</dbReference>
<keyword evidence="3" id="KW-0378">Hydrolase</keyword>
<comment type="caution">
    <text evidence="5">The sequence shown here is derived from an EMBL/GenBank/DDBJ whole genome shotgun (WGS) entry which is preliminary data.</text>
</comment>
<dbReference type="GO" id="GO:0097176">
    <property type="term" value="P:epoxide metabolic process"/>
    <property type="evidence" value="ECO:0007669"/>
    <property type="project" value="TreeGrafter"/>
</dbReference>
<dbReference type="PIRSF" id="PIRSF001112">
    <property type="entry name" value="Epoxide_hydrolase"/>
    <property type="match status" value="1"/>
</dbReference>
<dbReference type="InterPro" id="IPR000639">
    <property type="entry name" value="Epox_hydrolase-like"/>
</dbReference>
<keyword evidence="2" id="KW-0058">Aromatic hydrocarbons catabolism</keyword>
<evidence type="ECO:0000259" key="4">
    <source>
        <dbReference type="Pfam" id="PF06441"/>
    </source>
</evidence>
<evidence type="ECO:0000313" key="5">
    <source>
        <dbReference type="EMBL" id="KAK3215375.1"/>
    </source>
</evidence>
<dbReference type="PRINTS" id="PR00412">
    <property type="entry name" value="EPOXHYDRLASE"/>
</dbReference>
<dbReference type="SUPFAM" id="SSF53474">
    <property type="entry name" value="alpha/beta-Hydrolases"/>
    <property type="match status" value="1"/>
</dbReference>
<keyword evidence="6" id="KW-1185">Reference proteome</keyword>
<name>A0AAN6RJA1_9PLEO</name>
<evidence type="ECO:0000256" key="2">
    <source>
        <dbReference type="ARBA" id="ARBA00022797"/>
    </source>
</evidence>
<dbReference type="AlphaFoldDB" id="A0AAN6RJA1"/>
<dbReference type="EMBL" id="WVTA01000003">
    <property type="protein sequence ID" value="KAK3215375.1"/>
    <property type="molecule type" value="Genomic_DNA"/>
</dbReference>
<dbReference type="GO" id="GO:0004301">
    <property type="term" value="F:epoxide hydrolase activity"/>
    <property type="evidence" value="ECO:0007669"/>
    <property type="project" value="TreeGrafter"/>
</dbReference>
<dbReference type="InterPro" id="IPR029058">
    <property type="entry name" value="AB_hydrolase_fold"/>
</dbReference>